<dbReference type="EMBL" id="AP019685">
    <property type="protein sequence ID" value="BBK07017.1"/>
    <property type="molecule type" value="Genomic_DNA"/>
</dbReference>
<feature type="transmembrane region" description="Helical" evidence="2">
    <location>
        <begin position="144"/>
        <end position="163"/>
    </location>
</feature>
<evidence type="ECO:0000256" key="1">
    <source>
        <dbReference type="SAM" id="MobiDB-lite"/>
    </source>
</evidence>
<keyword evidence="2" id="KW-1133">Transmembrane helix</keyword>
<name>A0A4P2X3H8_ACIBA</name>
<feature type="transmembrane region" description="Helical" evidence="2">
    <location>
        <begin position="115"/>
        <end position="132"/>
    </location>
</feature>
<accession>A0A4P2X3H8</accession>
<sequence>MNPEPTNLNQTQSIQSNQIKSNQIKSNQIKSNQIKSNQIKSNQIKSNQIKSNQIKSNQIKSNQIKSNQIKSNQIKSNQIKSNQIKSNQIKSNQIKSNQIKSNHIENLKVISVNKFIFLSLISFGLYPIWWMFKAWRFFLIKDKLNIMPAARAIFSIFFLYSLFNRIKTYAKEQGYINDFSSGWMYLGYLITSLLVRLPDPYWLISLCSIIFLIPAFKALNYAQKQIETTIKQEKFNTPQIILIIIGSIMWLLILFSFVILFLYK</sequence>
<feature type="compositionally biased region" description="Low complexity" evidence="1">
    <location>
        <begin position="12"/>
        <end position="87"/>
    </location>
</feature>
<keyword evidence="2" id="KW-0812">Transmembrane</keyword>
<feature type="transmembrane region" description="Helical" evidence="2">
    <location>
        <begin position="240"/>
        <end position="263"/>
    </location>
</feature>
<evidence type="ECO:0000313" key="3">
    <source>
        <dbReference type="EMBL" id="BBK07017.1"/>
    </source>
</evidence>
<feature type="transmembrane region" description="Helical" evidence="2">
    <location>
        <begin position="175"/>
        <end position="195"/>
    </location>
</feature>
<feature type="region of interest" description="Disordered" evidence="1">
    <location>
        <begin position="1"/>
        <end position="87"/>
    </location>
</feature>
<dbReference type="AlphaFoldDB" id="A0A4P2X3H8"/>
<keyword evidence="2" id="KW-0472">Membrane</keyword>
<dbReference type="PANTHER" id="PTHR17571">
    <property type="entry name" value="URINARY PROTEIN RUP /ACROSOMAL PROTEIN SP-10"/>
    <property type="match status" value="1"/>
</dbReference>
<dbReference type="PANTHER" id="PTHR17571:SF34">
    <property type="entry name" value="ACROSOMAL PROTEIN SP-10"/>
    <property type="match status" value="1"/>
</dbReference>
<gene>
    <name evidence="3" type="ORF">NU60_29650</name>
</gene>
<evidence type="ECO:0008006" key="4">
    <source>
        <dbReference type="Google" id="ProtNLM"/>
    </source>
</evidence>
<feature type="transmembrane region" description="Helical" evidence="2">
    <location>
        <begin position="201"/>
        <end position="219"/>
    </location>
</feature>
<feature type="compositionally biased region" description="Polar residues" evidence="1">
    <location>
        <begin position="1"/>
        <end position="11"/>
    </location>
</feature>
<protein>
    <recommendedName>
        <fullName evidence="4">DUF4234 domain-containing protein</fullName>
    </recommendedName>
</protein>
<evidence type="ECO:0000256" key="2">
    <source>
        <dbReference type="SAM" id="Phobius"/>
    </source>
</evidence>
<dbReference type="InterPro" id="IPR052671">
    <property type="entry name" value="Acrosomal_SP-10-like"/>
</dbReference>
<proteinExistence type="predicted"/>
<organism evidence="3">
    <name type="scientific">Acinetobacter baumannii</name>
    <dbReference type="NCBI Taxonomy" id="470"/>
    <lineage>
        <taxon>Bacteria</taxon>
        <taxon>Pseudomonadati</taxon>
        <taxon>Pseudomonadota</taxon>
        <taxon>Gammaproteobacteria</taxon>
        <taxon>Moraxellales</taxon>
        <taxon>Moraxellaceae</taxon>
        <taxon>Acinetobacter</taxon>
        <taxon>Acinetobacter calcoaceticus/baumannii complex</taxon>
    </lineage>
</organism>
<reference evidence="3" key="1">
    <citation type="submission" date="2019-05" db="EMBL/GenBank/DDBJ databases">
        <title>Complete genome sequence of multidrug resistant Acinetonacter baumannii.</title>
        <authorList>
            <person name="Wachino J."/>
        </authorList>
    </citation>
    <scope>NUCLEOTIDE SEQUENCE</scope>
    <source>
        <strain evidence="3">NU-60</strain>
    </source>
</reference>